<name>A0A6A6VFS2_9PLEO</name>
<dbReference type="PANTHER" id="PTHR42085:SF2">
    <property type="entry name" value="F-BOX DOMAIN-CONTAINING PROTEIN"/>
    <property type="match status" value="1"/>
</dbReference>
<evidence type="ECO:0000256" key="1">
    <source>
        <dbReference type="SAM" id="MobiDB-lite"/>
    </source>
</evidence>
<dbReference type="Proteomes" id="UP000799440">
    <property type="component" value="Unassembled WGS sequence"/>
</dbReference>
<evidence type="ECO:0000313" key="3">
    <source>
        <dbReference type="Proteomes" id="UP000799440"/>
    </source>
</evidence>
<protein>
    <recommendedName>
        <fullName evidence="4">F-box domain-containing protein</fullName>
    </recommendedName>
</protein>
<sequence>MRSPRSLSYIHIHYIQNYMASGSLQARSPPFPLFRLPLELRLEIYGHHLILPDPIELWSYSRDNTTYESSRLRRDAFGFYANEVRLIVRFLRVSRDIHVEATPVFYGRNTFRFSAINGWIVFSAFLHTIRPRHFLHLAHVSVHVPFSGLDALAIPTRERSTFYERTCMSRKQSIHFRRFLGQRGFRVPSEGEWTYAGSFRGCVDLLSRSAALRTLKLVLTPTYCVDLSPKAPFLFIQWYWDKLHALKHAVDASRERLGCYPLKIWFLFLKPRRMRREFVQEIRPRFPFGPRFHGQTRRMVKEIKSRKWVEGIECAVLGYNGVYDIVDRDMIPNFCREDCLLMEEEEEEEEEDEEDEEEPHSMG</sequence>
<accession>A0A6A6VFS2</accession>
<evidence type="ECO:0008006" key="4">
    <source>
        <dbReference type="Google" id="ProtNLM"/>
    </source>
</evidence>
<reference evidence="2" key="1">
    <citation type="journal article" date="2020" name="Stud. Mycol.">
        <title>101 Dothideomycetes genomes: a test case for predicting lifestyles and emergence of pathogens.</title>
        <authorList>
            <person name="Haridas S."/>
            <person name="Albert R."/>
            <person name="Binder M."/>
            <person name="Bloem J."/>
            <person name="Labutti K."/>
            <person name="Salamov A."/>
            <person name="Andreopoulos B."/>
            <person name="Baker S."/>
            <person name="Barry K."/>
            <person name="Bills G."/>
            <person name="Bluhm B."/>
            <person name="Cannon C."/>
            <person name="Castanera R."/>
            <person name="Culley D."/>
            <person name="Daum C."/>
            <person name="Ezra D."/>
            <person name="Gonzalez J."/>
            <person name="Henrissat B."/>
            <person name="Kuo A."/>
            <person name="Liang C."/>
            <person name="Lipzen A."/>
            <person name="Lutzoni F."/>
            <person name="Magnuson J."/>
            <person name="Mondo S."/>
            <person name="Nolan M."/>
            <person name="Ohm R."/>
            <person name="Pangilinan J."/>
            <person name="Park H.-J."/>
            <person name="Ramirez L."/>
            <person name="Alfaro M."/>
            <person name="Sun H."/>
            <person name="Tritt A."/>
            <person name="Yoshinaga Y."/>
            <person name="Zwiers L.-H."/>
            <person name="Turgeon B."/>
            <person name="Goodwin S."/>
            <person name="Spatafora J."/>
            <person name="Crous P."/>
            <person name="Grigoriev I."/>
        </authorList>
    </citation>
    <scope>NUCLEOTIDE SEQUENCE</scope>
    <source>
        <strain evidence="2">CBS 119925</strain>
    </source>
</reference>
<dbReference type="EMBL" id="MU006569">
    <property type="protein sequence ID" value="KAF2748430.1"/>
    <property type="molecule type" value="Genomic_DNA"/>
</dbReference>
<dbReference type="InterPro" id="IPR038883">
    <property type="entry name" value="AN11006-like"/>
</dbReference>
<keyword evidence="3" id="KW-1185">Reference proteome</keyword>
<proteinExistence type="predicted"/>
<feature type="region of interest" description="Disordered" evidence="1">
    <location>
        <begin position="344"/>
        <end position="363"/>
    </location>
</feature>
<evidence type="ECO:0000313" key="2">
    <source>
        <dbReference type="EMBL" id="KAF2748430.1"/>
    </source>
</evidence>
<organism evidence="2 3">
    <name type="scientific">Sporormia fimetaria CBS 119925</name>
    <dbReference type="NCBI Taxonomy" id="1340428"/>
    <lineage>
        <taxon>Eukaryota</taxon>
        <taxon>Fungi</taxon>
        <taxon>Dikarya</taxon>
        <taxon>Ascomycota</taxon>
        <taxon>Pezizomycotina</taxon>
        <taxon>Dothideomycetes</taxon>
        <taxon>Pleosporomycetidae</taxon>
        <taxon>Pleosporales</taxon>
        <taxon>Sporormiaceae</taxon>
        <taxon>Sporormia</taxon>
    </lineage>
</organism>
<gene>
    <name evidence="2" type="ORF">M011DRAFT_348585</name>
</gene>
<dbReference type="OrthoDB" id="5272396at2759"/>
<dbReference type="AlphaFoldDB" id="A0A6A6VFS2"/>
<dbReference type="PANTHER" id="PTHR42085">
    <property type="entry name" value="F-BOX DOMAIN-CONTAINING PROTEIN"/>
    <property type="match status" value="1"/>
</dbReference>